<comment type="function">
    <text evidence="1">Essential component of the TIM23 complex, a complex that mediates the translocation of transit peptide-containing proteins across the mitochondrial inner membrane.</text>
</comment>
<keyword evidence="6" id="KW-0999">Mitochondrion inner membrane</keyword>
<organism evidence="12 13">
    <name type="scientific">Drosophila guanche</name>
    <name type="common">Fruit fly</name>
    <dbReference type="NCBI Taxonomy" id="7266"/>
    <lineage>
        <taxon>Eukaryota</taxon>
        <taxon>Metazoa</taxon>
        <taxon>Ecdysozoa</taxon>
        <taxon>Arthropoda</taxon>
        <taxon>Hexapoda</taxon>
        <taxon>Insecta</taxon>
        <taxon>Pterygota</taxon>
        <taxon>Neoptera</taxon>
        <taxon>Endopterygota</taxon>
        <taxon>Diptera</taxon>
        <taxon>Brachycera</taxon>
        <taxon>Muscomorpha</taxon>
        <taxon>Ephydroidea</taxon>
        <taxon>Drosophilidae</taxon>
        <taxon>Drosophila</taxon>
        <taxon>Sophophora</taxon>
    </lineage>
</organism>
<dbReference type="PANTHER" id="PTHR10485:SF0">
    <property type="entry name" value="AT05822P-RELATED"/>
    <property type="match status" value="1"/>
</dbReference>
<evidence type="ECO:0000256" key="9">
    <source>
        <dbReference type="ARBA" id="ARBA00023010"/>
    </source>
</evidence>
<keyword evidence="5" id="KW-0812">Transmembrane</keyword>
<evidence type="ECO:0000256" key="4">
    <source>
        <dbReference type="ARBA" id="ARBA00022448"/>
    </source>
</evidence>
<evidence type="ECO:0000313" key="13">
    <source>
        <dbReference type="Proteomes" id="UP000268350"/>
    </source>
</evidence>
<dbReference type="PANTHER" id="PTHR10485">
    <property type="entry name" value="MITOCHONDRIAL IMPORT INNER MEMBRANE TRANSLOCASE SUBUNIT TIM-17"/>
    <property type="match status" value="1"/>
</dbReference>
<evidence type="ECO:0000256" key="8">
    <source>
        <dbReference type="ARBA" id="ARBA00022989"/>
    </source>
</evidence>
<dbReference type="Pfam" id="PF02466">
    <property type="entry name" value="Tim17"/>
    <property type="match status" value="1"/>
</dbReference>
<comment type="subcellular location">
    <subcellularLocation>
        <location evidence="2">Mitochondrion inner membrane</location>
        <topology evidence="2">Multi-pass membrane protein</topology>
    </subcellularLocation>
</comment>
<evidence type="ECO:0000256" key="7">
    <source>
        <dbReference type="ARBA" id="ARBA00022927"/>
    </source>
</evidence>
<keyword evidence="8" id="KW-1133">Transmembrane helix</keyword>
<evidence type="ECO:0000256" key="2">
    <source>
        <dbReference type="ARBA" id="ARBA00004448"/>
    </source>
</evidence>
<name>A0A3B0K944_DROGU</name>
<protein>
    <submittedName>
        <fullName evidence="12">Blast:Probable mitochondrial import inner membrane translocase subunit Tim17 1</fullName>
    </submittedName>
</protein>
<keyword evidence="11" id="KW-0472">Membrane</keyword>
<dbReference type="EMBL" id="OUUW01000008">
    <property type="protein sequence ID" value="SPP84630.1"/>
    <property type="molecule type" value="Genomic_DNA"/>
</dbReference>
<evidence type="ECO:0000313" key="12">
    <source>
        <dbReference type="EMBL" id="SPP84630.1"/>
    </source>
</evidence>
<dbReference type="GO" id="GO:0030150">
    <property type="term" value="P:protein import into mitochondrial matrix"/>
    <property type="evidence" value="ECO:0007669"/>
    <property type="project" value="TreeGrafter"/>
</dbReference>
<dbReference type="Proteomes" id="UP000268350">
    <property type="component" value="Unassembled WGS sequence"/>
</dbReference>
<proteinExistence type="inferred from homology"/>
<reference evidence="13" key="1">
    <citation type="submission" date="2018-01" db="EMBL/GenBank/DDBJ databases">
        <authorList>
            <person name="Alioto T."/>
            <person name="Alioto T."/>
        </authorList>
    </citation>
    <scope>NUCLEOTIDE SEQUENCE [LARGE SCALE GENOMIC DNA]</scope>
</reference>
<evidence type="ECO:0000256" key="10">
    <source>
        <dbReference type="ARBA" id="ARBA00023128"/>
    </source>
</evidence>
<keyword evidence="10" id="KW-0496">Mitochondrion</keyword>
<sequence length="173" mass="18416">MEREPCPFRLLEDCGGAFTMGALASGFFQAIKGFRDAPSGLDYRLAGSMAAVRARSGRVGGRFALYAAAFSSIDCALVYCRKREDAWNSVISGAATGAILAARQGLNGMMGSALVYGIIMGLIEGTNILMGQHSAGKFQPTPKPLDRTNEIPQQKKTFSDLYTSFTEGNPSSV</sequence>
<evidence type="ECO:0000256" key="1">
    <source>
        <dbReference type="ARBA" id="ARBA00002959"/>
    </source>
</evidence>
<keyword evidence="4" id="KW-0813">Transport</keyword>
<dbReference type="OrthoDB" id="2261329at2759"/>
<dbReference type="AlphaFoldDB" id="A0A3B0K944"/>
<accession>A0A3B0K944</accession>
<dbReference type="GO" id="GO:0005744">
    <property type="term" value="C:TIM23 mitochondrial import inner membrane translocase complex"/>
    <property type="evidence" value="ECO:0007669"/>
    <property type="project" value="TreeGrafter"/>
</dbReference>
<evidence type="ECO:0000256" key="5">
    <source>
        <dbReference type="ARBA" id="ARBA00022692"/>
    </source>
</evidence>
<keyword evidence="13" id="KW-1185">Reference proteome</keyword>
<dbReference type="STRING" id="7266.A0A3B0K944"/>
<evidence type="ECO:0000256" key="3">
    <source>
        <dbReference type="ARBA" id="ARBA00008444"/>
    </source>
</evidence>
<evidence type="ECO:0000256" key="11">
    <source>
        <dbReference type="ARBA" id="ARBA00023136"/>
    </source>
</evidence>
<keyword evidence="7" id="KW-0653">Protein transport</keyword>
<dbReference type="GO" id="GO:0008320">
    <property type="term" value="F:protein transmembrane transporter activity"/>
    <property type="evidence" value="ECO:0007669"/>
    <property type="project" value="TreeGrafter"/>
</dbReference>
<keyword evidence="9" id="KW-0811">Translocation</keyword>
<comment type="similarity">
    <text evidence="3">Belongs to the Tim17/Tim22/Tim23 family.</text>
</comment>
<dbReference type="OMA" id="FRIVEDC"/>
<evidence type="ECO:0000256" key="6">
    <source>
        <dbReference type="ARBA" id="ARBA00022792"/>
    </source>
</evidence>
<gene>
    <name evidence="12" type="ORF">DGUA_6G017249</name>
</gene>